<evidence type="ECO:0000313" key="2">
    <source>
        <dbReference type="EMBL" id="MBA2873307.1"/>
    </source>
</evidence>
<evidence type="ECO:0000256" key="1">
    <source>
        <dbReference type="SAM" id="Phobius"/>
    </source>
</evidence>
<reference evidence="2 3" key="1">
    <citation type="submission" date="2020-07" db="EMBL/GenBank/DDBJ databases">
        <title>Genomic Encyclopedia of Type Strains, Phase IV (KMG-IV): sequencing the most valuable type-strain genomes for metagenomic binning, comparative biology and taxonomic classification.</title>
        <authorList>
            <person name="Goeker M."/>
        </authorList>
    </citation>
    <scope>NUCLEOTIDE SEQUENCE [LARGE SCALE GENOMIC DNA]</scope>
    <source>
        <strain evidence="2 3">DSM 15730</strain>
    </source>
</reference>
<protein>
    <submittedName>
        <fullName evidence="2">Uncharacterized protein</fullName>
    </submittedName>
</protein>
<sequence length="29" mass="3428">MNRKNWLLFFILLGASLLWGLAYWLFIAG</sequence>
<gene>
    <name evidence="2" type="ORF">HNR31_000059</name>
</gene>
<dbReference type="EMBL" id="JACDUT010000001">
    <property type="protein sequence ID" value="MBA2873307.1"/>
    <property type="molecule type" value="Genomic_DNA"/>
</dbReference>
<keyword evidence="3" id="KW-1185">Reference proteome</keyword>
<evidence type="ECO:0000313" key="3">
    <source>
        <dbReference type="Proteomes" id="UP000523087"/>
    </source>
</evidence>
<name>A0A7V9Z3B6_9BACL</name>
<dbReference type="AlphaFoldDB" id="A0A7V9Z3B6"/>
<comment type="caution">
    <text evidence="2">The sequence shown here is derived from an EMBL/GenBank/DDBJ whole genome shotgun (WGS) entry which is preliminary data.</text>
</comment>
<keyword evidence="1" id="KW-0812">Transmembrane</keyword>
<keyword evidence="1" id="KW-0472">Membrane</keyword>
<proteinExistence type="predicted"/>
<dbReference type="Proteomes" id="UP000523087">
    <property type="component" value="Unassembled WGS sequence"/>
</dbReference>
<feature type="transmembrane region" description="Helical" evidence="1">
    <location>
        <begin position="6"/>
        <end position="26"/>
    </location>
</feature>
<accession>A0A7V9Z3B6</accession>
<organism evidence="2 3">
    <name type="scientific">Thermaerobacillus caldiproteolyticus</name>
    <dbReference type="NCBI Taxonomy" id="247480"/>
    <lineage>
        <taxon>Bacteria</taxon>
        <taxon>Bacillati</taxon>
        <taxon>Bacillota</taxon>
        <taxon>Bacilli</taxon>
        <taxon>Bacillales</taxon>
        <taxon>Anoxybacillaceae</taxon>
        <taxon>Thermaerobacillus</taxon>
    </lineage>
</organism>
<keyword evidence="1" id="KW-1133">Transmembrane helix</keyword>